<dbReference type="PANTHER" id="PTHR33240">
    <property type="entry name" value="OS08G0508500 PROTEIN"/>
    <property type="match status" value="1"/>
</dbReference>
<comment type="caution">
    <text evidence="2">The sequence shown here is derived from an EMBL/GenBank/DDBJ whole genome shotgun (WGS) entry which is preliminary data.</text>
</comment>
<reference evidence="2" key="1">
    <citation type="submission" date="2020-06" db="EMBL/GenBank/DDBJ databases">
        <authorList>
            <person name="Li T."/>
            <person name="Hu X."/>
            <person name="Zhang T."/>
            <person name="Song X."/>
            <person name="Zhang H."/>
            <person name="Dai N."/>
            <person name="Sheng W."/>
            <person name="Hou X."/>
            <person name="Wei L."/>
        </authorList>
    </citation>
    <scope>NUCLEOTIDE SEQUENCE</scope>
    <source>
        <strain evidence="2">KEN1</strain>
        <tissue evidence="2">Leaf</tissue>
    </source>
</reference>
<gene>
    <name evidence="2" type="ORF">Slati_2151400</name>
</gene>
<evidence type="ECO:0000256" key="1">
    <source>
        <dbReference type="SAM" id="MobiDB-lite"/>
    </source>
</evidence>
<dbReference type="AlphaFoldDB" id="A0AAW2WUS0"/>
<reference evidence="2" key="2">
    <citation type="journal article" date="2024" name="Plant">
        <title>Genomic evolution and insights into agronomic trait innovations of Sesamum species.</title>
        <authorList>
            <person name="Miao H."/>
            <person name="Wang L."/>
            <person name="Qu L."/>
            <person name="Liu H."/>
            <person name="Sun Y."/>
            <person name="Le M."/>
            <person name="Wang Q."/>
            <person name="Wei S."/>
            <person name="Zheng Y."/>
            <person name="Lin W."/>
            <person name="Duan Y."/>
            <person name="Cao H."/>
            <person name="Xiong S."/>
            <person name="Wang X."/>
            <person name="Wei L."/>
            <person name="Li C."/>
            <person name="Ma Q."/>
            <person name="Ju M."/>
            <person name="Zhao R."/>
            <person name="Li G."/>
            <person name="Mu C."/>
            <person name="Tian Q."/>
            <person name="Mei H."/>
            <person name="Zhang T."/>
            <person name="Gao T."/>
            <person name="Zhang H."/>
        </authorList>
    </citation>
    <scope>NUCLEOTIDE SEQUENCE</scope>
    <source>
        <strain evidence="2">KEN1</strain>
    </source>
</reference>
<accession>A0AAW2WUS0</accession>
<protein>
    <submittedName>
        <fullName evidence="2">Uncharacterized protein</fullName>
    </submittedName>
</protein>
<dbReference type="PANTHER" id="PTHR33240:SF15">
    <property type="entry name" value="GAG-PRO-LIKE PROTEIN"/>
    <property type="match status" value="1"/>
</dbReference>
<organism evidence="2">
    <name type="scientific">Sesamum latifolium</name>
    <dbReference type="NCBI Taxonomy" id="2727402"/>
    <lineage>
        <taxon>Eukaryota</taxon>
        <taxon>Viridiplantae</taxon>
        <taxon>Streptophyta</taxon>
        <taxon>Embryophyta</taxon>
        <taxon>Tracheophyta</taxon>
        <taxon>Spermatophyta</taxon>
        <taxon>Magnoliopsida</taxon>
        <taxon>eudicotyledons</taxon>
        <taxon>Gunneridae</taxon>
        <taxon>Pentapetalae</taxon>
        <taxon>asterids</taxon>
        <taxon>lamiids</taxon>
        <taxon>Lamiales</taxon>
        <taxon>Pedaliaceae</taxon>
        <taxon>Sesamum</taxon>
    </lineage>
</organism>
<proteinExistence type="predicted"/>
<name>A0AAW2WUS0_9LAMI</name>
<evidence type="ECO:0000313" key="2">
    <source>
        <dbReference type="EMBL" id="KAL0444287.1"/>
    </source>
</evidence>
<feature type="compositionally biased region" description="Basic and acidic residues" evidence="1">
    <location>
        <begin position="216"/>
        <end position="247"/>
    </location>
</feature>
<feature type="region of interest" description="Disordered" evidence="1">
    <location>
        <begin position="201"/>
        <end position="255"/>
    </location>
</feature>
<dbReference type="EMBL" id="JACGWN010000007">
    <property type="protein sequence ID" value="KAL0444287.1"/>
    <property type="molecule type" value="Genomic_DNA"/>
</dbReference>
<sequence length="446" mass="50722">MGPEAPFQHENDVVRTGSLFILEILAEILGPNVKILDLLKYHGNIDPKEHLTAYDNILLKYHGNTHPKTLFAVAYLLPLSMEKPMIATMVSYDQLARNFLHHFANKKKTKRSTTYLFTIRQKDDETLRTFIGRLNTEVLVPDLRVDMMTPILIHGLKMGTLASALARDPPVVIEEIHMIAEKYILEEEMNILKENEWKVQATKNKDQKKGKKGKEKVKPKSEKDSTPRHKRSRSCERKHENPRRRDDLNDDSQPRRGVINAISRPLCGDSVNQIKWYVRLMHNHKGRLKSTVLSITPEASGITFDDRDLVDILFPHNEPVVIMIGIANFAVQKVLVHSDSLTDIIFKNVIDKMGRPITDIKVVNTPLMVFGGGTIAPTEVISLPTSLGVDLCRKIMMVRYLVVDIPFAYNIILGRPTLNQFQEEVSTYHLKVKFPSSNDIGLVKGD</sequence>